<proteinExistence type="predicted"/>
<evidence type="ECO:0000256" key="1">
    <source>
        <dbReference type="ARBA" id="ARBA00023157"/>
    </source>
</evidence>
<keyword evidence="2" id="KW-0732">Signal</keyword>
<dbReference type="Gene3D" id="2.60.120.290">
    <property type="entry name" value="Spermadhesin, CUB domain"/>
    <property type="match status" value="1"/>
</dbReference>
<dbReference type="EMBL" id="JAVDQD010000016">
    <property type="protein sequence ID" value="MDR6242020.1"/>
    <property type="molecule type" value="Genomic_DNA"/>
</dbReference>
<organism evidence="4 5">
    <name type="scientific">Aureibacter tunicatorum</name>
    <dbReference type="NCBI Taxonomy" id="866807"/>
    <lineage>
        <taxon>Bacteria</taxon>
        <taxon>Pseudomonadati</taxon>
        <taxon>Bacteroidota</taxon>
        <taxon>Cytophagia</taxon>
        <taxon>Cytophagales</taxon>
        <taxon>Persicobacteraceae</taxon>
        <taxon>Aureibacter</taxon>
    </lineage>
</organism>
<keyword evidence="5" id="KW-1185">Reference proteome</keyword>
<evidence type="ECO:0000259" key="3">
    <source>
        <dbReference type="PROSITE" id="PS01180"/>
    </source>
</evidence>
<dbReference type="Proteomes" id="UP001185092">
    <property type="component" value="Unassembled WGS sequence"/>
</dbReference>
<protein>
    <recommendedName>
        <fullName evidence="3">CUB domain-containing protein</fullName>
    </recommendedName>
</protein>
<reference evidence="4" key="1">
    <citation type="submission" date="2023-07" db="EMBL/GenBank/DDBJ databases">
        <title>Genomic Encyclopedia of Type Strains, Phase IV (KMG-IV): sequencing the most valuable type-strain genomes for metagenomic binning, comparative biology and taxonomic classification.</title>
        <authorList>
            <person name="Goeker M."/>
        </authorList>
    </citation>
    <scope>NUCLEOTIDE SEQUENCE</scope>
    <source>
        <strain evidence="4">DSM 26174</strain>
    </source>
</reference>
<accession>A0AAE4BVE8</accession>
<sequence length="367" mass="40930">MKNKYYYILIILFTFGISLFSQTAKGQTSYDSYGTYEDSPGRYYYHNTYSTFTISPTYPANASDYELVITFLEFDMECKYDYVSVYEENTLIGVYDCYKPAPIVIEGGNSARIVIDTDGNNTDNLNYDGYKIKWEVRGKKAFIPHEESYNSGYLPQASAYSANIGINNSTQGKGSMAYGSGNSSNGEKSFSGGEGIVSSSYANFAIGMFNSSQTGNLQSWASTDPVFEVGIGSSSNDRKNALTVLKNGKIGIGEDMYTDSQMSGSYKLFVNGGIRTTQVYVTKMPWADYVFDKSYELKPLAEVKEFIDENGHLPNVPIASEVEKAGVDLAEVNKLLLEKIEELTLYLIQQDEELKNQKALIEELMNR</sequence>
<feature type="signal peptide" evidence="2">
    <location>
        <begin position="1"/>
        <end position="26"/>
    </location>
</feature>
<name>A0AAE4BVE8_9BACT</name>
<feature type="chain" id="PRO_5042246541" description="CUB domain-containing protein" evidence="2">
    <location>
        <begin position="27"/>
        <end position="367"/>
    </location>
</feature>
<dbReference type="SUPFAM" id="SSF49854">
    <property type="entry name" value="Spermadhesin, CUB domain"/>
    <property type="match status" value="1"/>
</dbReference>
<dbReference type="Gene3D" id="2.150.10.10">
    <property type="entry name" value="Serralysin-like metalloprotease, C-terminal"/>
    <property type="match status" value="1"/>
</dbReference>
<evidence type="ECO:0000313" key="4">
    <source>
        <dbReference type="EMBL" id="MDR6242020.1"/>
    </source>
</evidence>
<dbReference type="InterPro" id="IPR035914">
    <property type="entry name" value="Sperma_CUB_dom_sf"/>
</dbReference>
<gene>
    <name evidence="4" type="ORF">HNQ88_005107</name>
</gene>
<dbReference type="AlphaFoldDB" id="A0AAE4BVE8"/>
<dbReference type="PROSITE" id="PS01180">
    <property type="entry name" value="CUB"/>
    <property type="match status" value="1"/>
</dbReference>
<comment type="caution">
    <text evidence="4">The sequence shown here is derived from an EMBL/GenBank/DDBJ whole genome shotgun (WGS) entry which is preliminary data.</text>
</comment>
<evidence type="ECO:0000256" key="2">
    <source>
        <dbReference type="SAM" id="SignalP"/>
    </source>
</evidence>
<feature type="domain" description="CUB" evidence="3">
    <location>
        <begin position="15"/>
        <end position="137"/>
    </location>
</feature>
<keyword evidence="1" id="KW-1015">Disulfide bond</keyword>
<dbReference type="CDD" id="cd00041">
    <property type="entry name" value="CUB"/>
    <property type="match status" value="1"/>
</dbReference>
<dbReference type="SMART" id="SM00042">
    <property type="entry name" value="CUB"/>
    <property type="match status" value="1"/>
</dbReference>
<dbReference type="InterPro" id="IPR011049">
    <property type="entry name" value="Serralysin-like_metalloprot_C"/>
</dbReference>
<dbReference type="RefSeq" id="WP_309943320.1">
    <property type="nucleotide sequence ID" value="NZ_AP025307.1"/>
</dbReference>
<dbReference type="InterPro" id="IPR000859">
    <property type="entry name" value="CUB_dom"/>
</dbReference>
<evidence type="ECO:0000313" key="5">
    <source>
        <dbReference type="Proteomes" id="UP001185092"/>
    </source>
</evidence>